<dbReference type="AlphaFoldDB" id="A0A0R0A555"/>
<dbReference type="RefSeq" id="WP_054658895.1">
    <property type="nucleotide sequence ID" value="NZ_BAZI01000115.1"/>
</dbReference>
<keyword evidence="3" id="KW-1185">Reference proteome</keyword>
<reference evidence="2 3" key="1">
    <citation type="submission" date="2015-10" db="EMBL/GenBank/DDBJ databases">
        <title>Genome sequencing and analysis of members of genus Stenotrophomonas.</title>
        <authorList>
            <person name="Patil P.P."/>
            <person name="Midha S."/>
            <person name="Patil P.B."/>
        </authorList>
    </citation>
    <scope>NUCLEOTIDE SEQUENCE [LARGE SCALE GENOMIC DNA]</scope>
    <source>
        <strain evidence="2 3">JCM 9942</strain>
    </source>
</reference>
<comment type="caution">
    <text evidence="2">The sequence shown here is derived from an EMBL/GenBank/DDBJ whole genome shotgun (WGS) entry which is preliminary data.</text>
</comment>
<gene>
    <name evidence="2" type="ORF">ARC78_12805</name>
</gene>
<evidence type="ECO:0000313" key="2">
    <source>
        <dbReference type="EMBL" id="KRG40272.1"/>
    </source>
</evidence>
<dbReference type="Proteomes" id="UP000050836">
    <property type="component" value="Unassembled WGS sequence"/>
</dbReference>
<keyword evidence="1" id="KW-0732">Signal</keyword>
<name>A0A0R0A555_9GAMM</name>
<feature type="chain" id="PRO_5006390268" description="DUF5666 domain-containing protein" evidence="1">
    <location>
        <begin position="28"/>
        <end position="237"/>
    </location>
</feature>
<proteinExistence type="predicted"/>
<accession>A0A0R0A555</accession>
<dbReference type="PROSITE" id="PS51257">
    <property type="entry name" value="PROKAR_LIPOPROTEIN"/>
    <property type="match status" value="1"/>
</dbReference>
<organism evidence="2 3">
    <name type="scientific">Stenotrophomonas pictorum JCM 9942</name>
    <dbReference type="NCBI Taxonomy" id="1236960"/>
    <lineage>
        <taxon>Bacteria</taxon>
        <taxon>Pseudomonadati</taxon>
        <taxon>Pseudomonadota</taxon>
        <taxon>Gammaproteobacteria</taxon>
        <taxon>Lysobacterales</taxon>
        <taxon>Lysobacteraceae</taxon>
        <taxon>Stenotrophomonas</taxon>
    </lineage>
</organism>
<protein>
    <recommendedName>
        <fullName evidence="4">DUF5666 domain-containing protein</fullName>
    </recommendedName>
</protein>
<dbReference type="OrthoDB" id="5996496at2"/>
<sequence>MQHRAIIYTVLAATVLACSGCGFPLSADGDIAAEPMDPGRRLIGQVQGSGAVSPLLGEQVLIEGVVVRSLAGDGDDIAQELGETLGEGNRGRVVGWFVQDEGDGDPATSDALFVLDRGYDTALNMPAEAEFTMRMGNRVRSGDRIVVNGEVIEVPQADTAEQPRSAGHSVARGTPADTVTTLAASSITLLAPDERAVPLIPLAIAPAQAQQERVEGMRLSRIDNGASPLPLPAAPSP</sequence>
<evidence type="ECO:0008006" key="4">
    <source>
        <dbReference type="Google" id="ProtNLM"/>
    </source>
</evidence>
<feature type="signal peptide" evidence="1">
    <location>
        <begin position="1"/>
        <end position="27"/>
    </location>
</feature>
<evidence type="ECO:0000256" key="1">
    <source>
        <dbReference type="SAM" id="SignalP"/>
    </source>
</evidence>
<dbReference type="EMBL" id="LLXS01000037">
    <property type="protein sequence ID" value="KRG40272.1"/>
    <property type="molecule type" value="Genomic_DNA"/>
</dbReference>
<evidence type="ECO:0000313" key="3">
    <source>
        <dbReference type="Proteomes" id="UP000050836"/>
    </source>
</evidence>